<dbReference type="InterPro" id="IPR029044">
    <property type="entry name" value="Nucleotide-diphossugar_trans"/>
</dbReference>
<dbReference type="PANTHER" id="PTHR43630:SF1">
    <property type="entry name" value="POLY-BETA-1,6-N-ACETYL-D-GLUCOSAMINE SYNTHASE"/>
    <property type="match status" value="1"/>
</dbReference>
<evidence type="ECO:0000256" key="4">
    <source>
        <dbReference type="SAM" id="Phobius"/>
    </source>
</evidence>
<reference evidence="9" key="3">
    <citation type="journal article" date="2019" name="Int. J. Syst. Evol. Microbiol.">
        <title>The Global Catalogue of Microorganisms (GCM) 10K type strain sequencing project: providing services to taxonomists for standard genome sequencing and annotation.</title>
        <authorList>
            <consortium name="The Broad Institute Genomics Platform"/>
            <consortium name="The Broad Institute Genome Sequencing Center for Infectious Disease"/>
            <person name="Wu L."/>
            <person name="Ma J."/>
        </authorList>
    </citation>
    <scope>NUCLEOTIDE SEQUENCE [LARGE SCALE GENOMIC DNA]</scope>
    <source>
        <strain evidence="9">NBRC 105001</strain>
    </source>
</reference>
<feature type="transmembrane region" description="Helical" evidence="4">
    <location>
        <begin position="363"/>
        <end position="382"/>
    </location>
</feature>
<feature type="transmembrane region" description="Helical" evidence="4">
    <location>
        <begin position="6"/>
        <end position="26"/>
    </location>
</feature>
<evidence type="ECO:0000313" key="9">
    <source>
        <dbReference type="Proteomes" id="UP001156660"/>
    </source>
</evidence>
<protein>
    <submittedName>
        <fullName evidence="7">Glycosyl transferase</fullName>
    </submittedName>
</protein>
<proteinExistence type="inferred from homology"/>
<comment type="caution">
    <text evidence="7">The sequence shown here is derived from an EMBL/GenBank/DDBJ whole genome shotgun (WGS) entry which is preliminary data.</text>
</comment>
<dbReference type="PANTHER" id="PTHR43630">
    <property type="entry name" value="POLY-BETA-1,6-N-ACETYL-D-GLUCOSAMINE SYNTHASE"/>
    <property type="match status" value="1"/>
</dbReference>
<name>A0A2S7X965_9GAMM</name>
<evidence type="ECO:0000256" key="3">
    <source>
        <dbReference type="ARBA" id="ARBA00022679"/>
    </source>
</evidence>
<keyword evidence="4" id="KW-0472">Membrane</keyword>
<dbReference type="SUPFAM" id="SSF53448">
    <property type="entry name" value="Nucleotide-diphospho-sugar transferases"/>
    <property type="match status" value="1"/>
</dbReference>
<dbReference type="AlphaFoldDB" id="A0A2S7X965"/>
<reference evidence="6" key="4">
    <citation type="submission" date="2023-01" db="EMBL/GenBank/DDBJ databases">
        <title>Draft genome sequence of Aliivibrio sifiae strain NBRC 105001.</title>
        <authorList>
            <person name="Sun Q."/>
            <person name="Mori K."/>
        </authorList>
    </citation>
    <scope>NUCLEOTIDE SEQUENCE</scope>
    <source>
        <strain evidence="6">NBRC 105001</strain>
    </source>
</reference>
<gene>
    <name evidence="6" type="primary">sypQ</name>
    <name evidence="7" type="ORF">BTO23_17615</name>
    <name evidence="6" type="ORF">GCM10007855_04120</name>
</gene>
<dbReference type="OrthoDB" id="9766971at2"/>
<keyword evidence="9" id="KW-1185">Reference proteome</keyword>
<dbReference type="EMBL" id="MSCP01000002">
    <property type="protein sequence ID" value="PQJ87898.1"/>
    <property type="molecule type" value="Genomic_DNA"/>
</dbReference>
<dbReference type="RefSeq" id="WP_060993162.1">
    <property type="nucleotide sequence ID" value="NZ_BSOU01000001.1"/>
</dbReference>
<dbReference type="Proteomes" id="UP000239273">
    <property type="component" value="Unassembled WGS sequence"/>
</dbReference>
<comment type="similarity">
    <text evidence="1">Belongs to the glycosyltransferase 2 family.</text>
</comment>
<evidence type="ECO:0000313" key="7">
    <source>
        <dbReference type="EMBL" id="PQJ87898.1"/>
    </source>
</evidence>
<keyword evidence="3 7" id="KW-0808">Transferase</keyword>
<evidence type="ECO:0000313" key="6">
    <source>
        <dbReference type="EMBL" id="GLR73539.1"/>
    </source>
</evidence>
<dbReference type="InterPro" id="IPR001173">
    <property type="entry name" value="Glyco_trans_2-like"/>
</dbReference>
<feature type="transmembrane region" description="Helical" evidence="4">
    <location>
        <begin position="332"/>
        <end position="351"/>
    </location>
</feature>
<keyword evidence="2" id="KW-0328">Glycosyltransferase</keyword>
<evidence type="ECO:0000313" key="8">
    <source>
        <dbReference type="Proteomes" id="UP000239273"/>
    </source>
</evidence>
<dbReference type="Proteomes" id="UP001156660">
    <property type="component" value="Unassembled WGS sequence"/>
</dbReference>
<reference evidence="6" key="1">
    <citation type="journal article" date="2014" name="Int. J. Syst. Evol. Microbiol.">
        <title>Complete genome of a new Firmicutes species belonging to the dominant human colonic microbiota ('Ruminococcus bicirculans') reveals two chromosomes and a selective capacity to utilize plant glucans.</title>
        <authorList>
            <consortium name="NISC Comparative Sequencing Program"/>
            <person name="Wegmann U."/>
            <person name="Louis P."/>
            <person name="Goesmann A."/>
            <person name="Henrissat B."/>
            <person name="Duncan S.H."/>
            <person name="Flint H.J."/>
        </authorList>
    </citation>
    <scope>NUCLEOTIDE SEQUENCE</scope>
    <source>
        <strain evidence="6">NBRC 105001</strain>
    </source>
</reference>
<organism evidence="7 8">
    <name type="scientific">Aliivibrio sifiae</name>
    <dbReference type="NCBI Taxonomy" id="566293"/>
    <lineage>
        <taxon>Bacteria</taxon>
        <taxon>Pseudomonadati</taxon>
        <taxon>Pseudomonadota</taxon>
        <taxon>Gammaproteobacteria</taxon>
        <taxon>Vibrionales</taxon>
        <taxon>Vibrionaceae</taxon>
        <taxon>Aliivibrio</taxon>
    </lineage>
</organism>
<accession>A0A2S7X965</accession>
<evidence type="ECO:0000259" key="5">
    <source>
        <dbReference type="Pfam" id="PF00535"/>
    </source>
</evidence>
<feature type="domain" description="Glycosyltransferase 2-like" evidence="5">
    <location>
        <begin position="60"/>
        <end position="224"/>
    </location>
</feature>
<dbReference type="Gene3D" id="3.90.550.10">
    <property type="entry name" value="Spore Coat Polysaccharide Biosynthesis Protein SpsA, Chain A"/>
    <property type="match status" value="1"/>
</dbReference>
<sequence>MNTVLIILTSLSIFAVVYHHALYPMFLRWFSARHPQHSVDVTPRGFHQSKLDRTLPTITMIIPAYNEQEWIADKIRNLSCLDYPSNKLSIIIASDGCTDKTLEIAYNTIQEAVCSDVHIEVHDFEHNQGKVALLNQLIPQYSSDIIALSDVSALLSYDALLIAAKHFENPNVGVVNPTYHLLDPSSEGEKKYWEYQTKIKQQESTLGSSLGSHGAFYLFRQELFTPLDKDAINDDFILPMKIVEQGYQAIYEPSIKALELEHVMQDEDFTRRLRISAGNLQQLLRLFPLLNPKYKGTAFTFFSGKGLRLTMPYFMIFAYIGSIFLLSNPIFLVAFIGQTLGYGIGLMGFLFPTLFSNKYCQTLTYLVTGHTANLLGGLNYLFNKPTSFWHRAHK</sequence>
<feature type="transmembrane region" description="Helical" evidence="4">
    <location>
        <begin position="309"/>
        <end position="326"/>
    </location>
</feature>
<evidence type="ECO:0000256" key="1">
    <source>
        <dbReference type="ARBA" id="ARBA00006739"/>
    </source>
</evidence>
<keyword evidence="4" id="KW-1133">Transmembrane helix</keyword>
<dbReference type="CDD" id="cd06439">
    <property type="entry name" value="CESA_like_1"/>
    <property type="match status" value="1"/>
</dbReference>
<dbReference type="GO" id="GO:0016757">
    <property type="term" value="F:glycosyltransferase activity"/>
    <property type="evidence" value="ECO:0007669"/>
    <property type="project" value="UniProtKB-KW"/>
</dbReference>
<dbReference type="Pfam" id="PF00535">
    <property type="entry name" value="Glycos_transf_2"/>
    <property type="match status" value="1"/>
</dbReference>
<reference evidence="7 8" key="2">
    <citation type="submission" date="2016-12" db="EMBL/GenBank/DDBJ databases">
        <title>Diversity of luminous bacteria.</title>
        <authorList>
            <person name="Yoshizawa S."/>
            <person name="Kogure K."/>
        </authorList>
    </citation>
    <scope>NUCLEOTIDE SEQUENCE [LARGE SCALE GENOMIC DNA]</scope>
    <source>
        <strain evidence="7 8">NBRC 105001</strain>
    </source>
</reference>
<keyword evidence="4" id="KW-0812">Transmembrane</keyword>
<dbReference type="EMBL" id="BSOU01000001">
    <property type="protein sequence ID" value="GLR73539.1"/>
    <property type="molecule type" value="Genomic_DNA"/>
</dbReference>
<evidence type="ECO:0000256" key="2">
    <source>
        <dbReference type="ARBA" id="ARBA00022676"/>
    </source>
</evidence>